<feature type="region of interest" description="Disordered" evidence="1">
    <location>
        <begin position="262"/>
        <end position="349"/>
    </location>
</feature>
<dbReference type="InterPro" id="IPR011990">
    <property type="entry name" value="TPR-like_helical_dom_sf"/>
</dbReference>
<reference evidence="3" key="1">
    <citation type="journal article" date="2019" name="Int. J. Syst. Evol. Microbiol.">
        <title>The Global Catalogue of Microorganisms (GCM) 10K type strain sequencing project: providing services to taxonomists for standard genome sequencing and annotation.</title>
        <authorList>
            <consortium name="The Broad Institute Genomics Platform"/>
            <consortium name="The Broad Institute Genome Sequencing Center for Infectious Disease"/>
            <person name="Wu L."/>
            <person name="Ma J."/>
        </authorList>
    </citation>
    <scope>NUCLEOTIDE SEQUENCE [LARGE SCALE GENOMIC DNA]</scope>
    <source>
        <strain evidence="3">JCM 17986</strain>
    </source>
</reference>
<feature type="compositionally biased region" description="Pro residues" evidence="1">
    <location>
        <begin position="295"/>
        <end position="308"/>
    </location>
</feature>
<feature type="region of interest" description="Disordered" evidence="1">
    <location>
        <begin position="497"/>
        <end position="620"/>
    </location>
</feature>
<feature type="compositionally biased region" description="Pro residues" evidence="1">
    <location>
        <begin position="867"/>
        <end position="880"/>
    </location>
</feature>
<organism evidence="2 3">
    <name type="scientific">Yinghuangia aomiensis</name>
    <dbReference type="NCBI Taxonomy" id="676205"/>
    <lineage>
        <taxon>Bacteria</taxon>
        <taxon>Bacillati</taxon>
        <taxon>Actinomycetota</taxon>
        <taxon>Actinomycetes</taxon>
        <taxon>Kitasatosporales</taxon>
        <taxon>Streptomycetaceae</taxon>
        <taxon>Yinghuangia</taxon>
    </lineage>
</organism>
<sequence length="1074" mass="109922">MSRDENSRRDAVSPYPETEPAAARRGFVLLVAGVGLGRRKKRALEDSEAALAGWVGLPPQILIADAPADVVQLPAGSGPQTVRGYLERASVTRGPVVVYVTGHLMPDRRGELHLTLRDSSPGSVRYDGLPWAWIAETLRIRDPRDTLVVADLTASDDVRARVHAAPEELAARLPLWAVVAPPPSSHDEPAHAFTRTLTVAARRGFLGCPAQVEVAAVHPSIFGRAQLPDGTVQIVPPEGGALRLANRLPVDDVSTEYVVTVTRPDSAPAPSGDGAEYPAPTGEPFAAAPPAGAAPSPPPSPAPQPGPSPVERAPETSHLRVTWPVSPAPAPAAEPMPDGPPQSSAPSGAPQFLRRAAELRAAMAAGNFDAAFGEAEALTHDMETRYGLGPEHRETIEALQTWAWLAARTGRIGHAVRLYTESARRNARVHGPGHPATQAAADAAHTLWLQVADVATARELGPAVVALRGLVLGRGPHSREAAAAHLAELAGAAEAAASAPIPAPPQPPTPTPPYASTPPPDAAPATPWAPAPDSTPPRAPGPHSGPSAAPGPTSARPAPAHGAPPEPARESAPEAHGETAPTTHRSTATVPASTSSAAPVSHAAPDAEPLLDDALPPPPELREALDEIADTAADGRYTEALGAADAVIAALVADLGPCHVHTLNVREIRAYLAAEAERLPEAVAAYLDIAEDRMTVGGPEHPDTVSAVDNAHVLWLRLPDGATATAAGHRLVALRTRVPGPGGRALEGALARMDELTSAPPPTAGEPPGAPTAPATPDGTEAPEASAPTAPEPPDQEGQRERPEPPAPHDAADRSGEVPAFPGSPATGPDSTPAEPPASSATTPSDSTTPPSAAPAEAPAPAAAGPPSIPAPPVPAPRAPVPTHASEPPRAAQAEPPGTTEPPQIPIAQTGSPAQAPAAHAEARSTPQAPPPEFRAYLTAIKAATAADNHVEALTLAEELTRGVEAKHGPGHPHTLNAYEVRAHLTASAGLFATAARQYAALAQRLADARDPADPGACSAADAAQALWLRLGSTDAARHLGPGIVDLRRRVPGPDGLALDAARVHLSVLIASDV</sequence>
<evidence type="ECO:0000313" key="3">
    <source>
        <dbReference type="Proteomes" id="UP001500466"/>
    </source>
</evidence>
<protein>
    <recommendedName>
        <fullName evidence="4">Tetratricopeptide repeat-containing protein</fullName>
    </recommendedName>
</protein>
<feature type="compositionally biased region" description="Low complexity" evidence="1">
    <location>
        <begin position="278"/>
        <end position="294"/>
    </location>
</feature>
<dbReference type="EMBL" id="BAABHS010000006">
    <property type="protein sequence ID" value="GAA4958553.1"/>
    <property type="molecule type" value="Genomic_DNA"/>
</dbReference>
<feature type="compositionally biased region" description="Low complexity" evidence="1">
    <location>
        <begin position="541"/>
        <end position="563"/>
    </location>
</feature>
<proteinExistence type="predicted"/>
<feature type="compositionally biased region" description="Pro residues" evidence="1">
    <location>
        <begin position="326"/>
        <end position="340"/>
    </location>
</feature>
<evidence type="ECO:0000256" key="1">
    <source>
        <dbReference type="SAM" id="MobiDB-lite"/>
    </source>
</evidence>
<feature type="compositionally biased region" description="Pro residues" evidence="1">
    <location>
        <begin position="759"/>
        <end position="771"/>
    </location>
</feature>
<evidence type="ECO:0008006" key="4">
    <source>
        <dbReference type="Google" id="ProtNLM"/>
    </source>
</evidence>
<evidence type="ECO:0000313" key="2">
    <source>
        <dbReference type="EMBL" id="GAA4958553.1"/>
    </source>
</evidence>
<dbReference type="PANTHER" id="PTHR46082:SF6">
    <property type="entry name" value="AAA+ ATPASE DOMAIN-CONTAINING PROTEIN-RELATED"/>
    <property type="match status" value="1"/>
</dbReference>
<gene>
    <name evidence="2" type="ORF">GCM10023205_21510</name>
</gene>
<keyword evidence="3" id="KW-1185">Reference proteome</keyword>
<feature type="compositionally biased region" description="Pro residues" evidence="1">
    <location>
        <begin position="501"/>
        <end position="540"/>
    </location>
</feature>
<feature type="compositionally biased region" description="Low complexity" evidence="1">
    <location>
        <begin position="829"/>
        <end position="866"/>
    </location>
</feature>
<feature type="region of interest" description="Disordered" evidence="1">
    <location>
        <begin position="756"/>
        <end position="932"/>
    </location>
</feature>
<dbReference type="PANTHER" id="PTHR46082">
    <property type="entry name" value="ATP/GTP-BINDING PROTEIN-RELATED"/>
    <property type="match status" value="1"/>
</dbReference>
<feature type="compositionally biased region" description="Low complexity" evidence="1">
    <location>
        <begin position="772"/>
        <end position="789"/>
    </location>
</feature>
<dbReference type="Proteomes" id="UP001500466">
    <property type="component" value="Unassembled WGS sequence"/>
</dbReference>
<dbReference type="Gene3D" id="1.25.40.10">
    <property type="entry name" value="Tetratricopeptide repeat domain"/>
    <property type="match status" value="2"/>
</dbReference>
<feature type="compositionally biased region" description="Low complexity" evidence="1">
    <location>
        <begin position="586"/>
        <end position="614"/>
    </location>
</feature>
<feature type="compositionally biased region" description="Basic and acidic residues" evidence="1">
    <location>
        <begin position="567"/>
        <end position="577"/>
    </location>
</feature>
<dbReference type="InterPro" id="IPR053137">
    <property type="entry name" value="NLR-like"/>
</dbReference>
<name>A0ABP9H0S9_9ACTN</name>
<dbReference type="RefSeq" id="WP_345675135.1">
    <property type="nucleotide sequence ID" value="NZ_BAABHS010000006.1"/>
</dbReference>
<comment type="caution">
    <text evidence="2">The sequence shown here is derived from an EMBL/GenBank/DDBJ whole genome shotgun (WGS) entry which is preliminary data.</text>
</comment>
<accession>A0ABP9H0S9</accession>